<protein>
    <submittedName>
        <fullName evidence="2">Uncharacterized protein</fullName>
    </submittedName>
</protein>
<keyword evidence="3" id="KW-1185">Reference proteome</keyword>
<dbReference type="AlphaFoldDB" id="A0A2U1MSP7"/>
<name>A0A2U1MSP7_ARTAN</name>
<feature type="region of interest" description="Disordered" evidence="1">
    <location>
        <begin position="36"/>
        <end position="60"/>
    </location>
</feature>
<proteinExistence type="predicted"/>
<gene>
    <name evidence="2" type="ORF">CTI12_AA346420</name>
</gene>
<evidence type="ECO:0000313" key="2">
    <source>
        <dbReference type="EMBL" id="PWA64246.1"/>
    </source>
</evidence>
<reference evidence="2 3" key="1">
    <citation type="journal article" date="2018" name="Mol. Plant">
        <title>The genome of Artemisia annua provides insight into the evolution of Asteraceae family and artemisinin biosynthesis.</title>
        <authorList>
            <person name="Shen Q."/>
            <person name="Zhang L."/>
            <person name="Liao Z."/>
            <person name="Wang S."/>
            <person name="Yan T."/>
            <person name="Shi P."/>
            <person name="Liu M."/>
            <person name="Fu X."/>
            <person name="Pan Q."/>
            <person name="Wang Y."/>
            <person name="Lv Z."/>
            <person name="Lu X."/>
            <person name="Zhang F."/>
            <person name="Jiang W."/>
            <person name="Ma Y."/>
            <person name="Chen M."/>
            <person name="Hao X."/>
            <person name="Li L."/>
            <person name="Tang Y."/>
            <person name="Lv G."/>
            <person name="Zhou Y."/>
            <person name="Sun X."/>
            <person name="Brodelius P.E."/>
            <person name="Rose J.K.C."/>
            <person name="Tang K."/>
        </authorList>
    </citation>
    <scope>NUCLEOTIDE SEQUENCE [LARGE SCALE GENOMIC DNA]</scope>
    <source>
        <strain evidence="3">cv. Huhao1</strain>
        <tissue evidence="2">Leaf</tissue>
    </source>
</reference>
<evidence type="ECO:0000256" key="1">
    <source>
        <dbReference type="SAM" id="MobiDB-lite"/>
    </source>
</evidence>
<dbReference type="OrthoDB" id="1906709at2759"/>
<sequence>MAEKGTTNDGFGPLGICHRLFNFIMNTFLTQGKRRLTSGTSNATSPHDDGSRPLLNTRGQDHVIRPDGHEISVEYRHTNGAMVSRTKNNSGQVLVKENTNMTQAHNKTEGNKNGGREKETNKSTLTIVEGEHLPGRKHHLLDVTTNINEKADAFIRSRKEAMERALSMKQ</sequence>
<evidence type="ECO:0000313" key="3">
    <source>
        <dbReference type="Proteomes" id="UP000245207"/>
    </source>
</evidence>
<organism evidence="2 3">
    <name type="scientific">Artemisia annua</name>
    <name type="common">Sweet wormwood</name>
    <dbReference type="NCBI Taxonomy" id="35608"/>
    <lineage>
        <taxon>Eukaryota</taxon>
        <taxon>Viridiplantae</taxon>
        <taxon>Streptophyta</taxon>
        <taxon>Embryophyta</taxon>
        <taxon>Tracheophyta</taxon>
        <taxon>Spermatophyta</taxon>
        <taxon>Magnoliopsida</taxon>
        <taxon>eudicotyledons</taxon>
        <taxon>Gunneridae</taxon>
        <taxon>Pentapetalae</taxon>
        <taxon>asterids</taxon>
        <taxon>campanulids</taxon>
        <taxon>Asterales</taxon>
        <taxon>Asteraceae</taxon>
        <taxon>Asteroideae</taxon>
        <taxon>Anthemideae</taxon>
        <taxon>Artemisiinae</taxon>
        <taxon>Artemisia</taxon>
    </lineage>
</organism>
<dbReference type="Proteomes" id="UP000245207">
    <property type="component" value="Unassembled WGS sequence"/>
</dbReference>
<accession>A0A2U1MSP7</accession>
<comment type="caution">
    <text evidence="2">The sequence shown here is derived from an EMBL/GenBank/DDBJ whole genome shotgun (WGS) entry which is preliminary data.</text>
</comment>
<dbReference type="EMBL" id="PKPP01004464">
    <property type="protein sequence ID" value="PWA64246.1"/>
    <property type="molecule type" value="Genomic_DNA"/>
</dbReference>